<dbReference type="PROSITE" id="PS50850">
    <property type="entry name" value="MFS"/>
    <property type="match status" value="1"/>
</dbReference>
<dbReference type="PANTHER" id="PTHR43124">
    <property type="entry name" value="PURINE EFFLUX PUMP PBUE"/>
    <property type="match status" value="1"/>
</dbReference>
<evidence type="ECO:0000313" key="8">
    <source>
        <dbReference type="EMBL" id="MDQ9126168.1"/>
    </source>
</evidence>
<evidence type="ECO:0000313" key="9">
    <source>
        <dbReference type="Proteomes" id="UP001224622"/>
    </source>
</evidence>
<dbReference type="PANTHER" id="PTHR43124:SF3">
    <property type="entry name" value="CHLORAMPHENICOL EFFLUX PUMP RV0191"/>
    <property type="match status" value="1"/>
</dbReference>
<accession>A0AAJ1Y9C0</accession>
<feature type="transmembrane region" description="Helical" evidence="6">
    <location>
        <begin position="270"/>
        <end position="288"/>
    </location>
</feature>
<evidence type="ECO:0000256" key="4">
    <source>
        <dbReference type="ARBA" id="ARBA00022989"/>
    </source>
</evidence>
<dbReference type="InterPro" id="IPR036259">
    <property type="entry name" value="MFS_trans_sf"/>
</dbReference>
<protein>
    <submittedName>
        <fullName evidence="8">MFS transporter</fullName>
    </submittedName>
</protein>
<feature type="transmembrane region" description="Helical" evidence="6">
    <location>
        <begin position="239"/>
        <end position="258"/>
    </location>
</feature>
<feature type="transmembrane region" description="Helical" evidence="6">
    <location>
        <begin position="44"/>
        <end position="67"/>
    </location>
</feature>
<dbReference type="CDD" id="cd17324">
    <property type="entry name" value="MFS_NepI_like"/>
    <property type="match status" value="1"/>
</dbReference>
<evidence type="ECO:0000256" key="5">
    <source>
        <dbReference type="ARBA" id="ARBA00023136"/>
    </source>
</evidence>
<evidence type="ECO:0000259" key="7">
    <source>
        <dbReference type="PROSITE" id="PS50850"/>
    </source>
</evidence>
<dbReference type="GO" id="GO:0022857">
    <property type="term" value="F:transmembrane transporter activity"/>
    <property type="evidence" value="ECO:0007669"/>
    <property type="project" value="InterPro"/>
</dbReference>
<dbReference type="SUPFAM" id="SSF103473">
    <property type="entry name" value="MFS general substrate transporter"/>
    <property type="match status" value="1"/>
</dbReference>
<dbReference type="EMBL" id="JAVIGA010000005">
    <property type="protein sequence ID" value="MDQ9126168.1"/>
    <property type="molecule type" value="Genomic_DNA"/>
</dbReference>
<dbReference type="Proteomes" id="UP001224622">
    <property type="component" value="Unassembled WGS sequence"/>
</dbReference>
<keyword evidence="4 6" id="KW-1133">Transmembrane helix</keyword>
<feature type="transmembrane region" description="Helical" evidence="6">
    <location>
        <begin position="162"/>
        <end position="179"/>
    </location>
</feature>
<dbReference type="InterPro" id="IPR020846">
    <property type="entry name" value="MFS_dom"/>
</dbReference>
<comment type="subcellular location">
    <subcellularLocation>
        <location evidence="1">Cell membrane</location>
        <topology evidence="1">Multi-pass membrane protein</topology>
    </subcellularLocation>
</comment>
<organism evidence="8 9">
    <name type="scientific">Serratia fonticola</name>
    <dbReference type="NCBI Taxonomy" id="47917"/>
    <lineage>
        <taxon>Bacteria</taxon>
        <taxon>Pseudomonadati</taxon>
        <taxon>Pseudomonadota</taxon>
        <taxon>Gammaproteobacteria</taxon>
        <taxon>Enterobacterales</taxon>
        <taxon>Yersiniaceae</taxon>
        <taxon>Serratia</taxon>
    </lineage>
</organism>
<dbReference type="Pfam" id="PF07690">
    <property type="entry name" value="MFS_1"/>
    <property type="match status" value="1"/>
</dbReference>
<dbReference type="Gene3D" id="1.20.1250.20">
    <property type="entry name" value="MFS general substrate transporter like domains"/>
    <property type="match status" value="1"/>
</dbReference>
<feature type="transmembrane region" description="Helical" evidence="6">
    <location>
        <begin position="206"/>
        <end position="227"/>
    </location>
</feature>
<evidence type="ECO:0000256" key="1">
    <source>
        <dbReference type="ARBA" id="ARBA00004651"/>
    </source>
</evidence>
<evidence type="ECO:0000256" key="6">
    <source>
        <dbReference type="SAM" id="Phobius"/>
    </source>
</evidence>
<evidence type="ECO:0000256" key="3">
    <source>
        <dbReference type="ARBA" id="ARBA00022692"/>
    </source>
</evidence>
<feature type="transmembrane region" description="Helical" evidence="6">
    <location>
        <begin position="79"/>
        <end position="99"/>
    </location>
</feature>
<reference evidence="8" key="1">
    <citation type="submission" date="2023-08" db="EMBL/GenBank/DDBJ databases">
        <title>The Comparative Genomic Analysis of Yersiniaceae from Polar Regions.</title>
        <authorList>
            <person name="Goncharov A."/>
            <person name="Aslanov B."/>
            <person name="Kolodzhieva V."/>
            <person name="Azarov D."/>
            <person name="Mochov A."/>
            <person name="Lebedeva E."/>
        </authorList>
    </citation>
    <scope>NUCLEOTIDE SEQUENCE</scope>
    <source>
        <strain evidence="8">Vf</strain>
    </source>
</reference>
<proteinExistence type="predicted"/>
<sequence>MPSNKESGSSIMILMVAVAIIGCNSFLISPILNDIASSLSASTAQISRAISAYGGATALSSLFLAPYARKIGITRTIRYAGMLMVVGIVLSGLSLSWWMLTIAQSIAGVAAGLMLPAIYTLTSDVAPEGEKSEALGKVITGWSLAMVIGIPLSAVIADITNWRVAYGLMAVLGLVFLLFSKRLPVIDTPAEKLGFPFEEYRKNPDILIMFVVTLLYMTSFYGLYSFVGSFARDSFYNSAALAGLITMAYGIGFGVASLKARWIDKFSPQSSAYIIFITISLIYSILSVSGSSIYLLLVACLLWGAANHFGLNVIVSLLIQLSPSYKTATLGMYSALSYSGTMIGGLVYGYIFNRQGFTSIAYISLVLCIIAAFLAWFTFNHKPRPYQDTLKNKNKL</sequence>
<dbReference type="GO" id="GO:0005886">
    <property type="term" value="C:plasma membrane"/>
    <property type="evidence" value="ECO:0007669"/>
    <property type="project" value="UniProtKB-SubCell"/>
</dbReference>
<dbReference type="InterPro" id="IPR050189">
    <property type="entry name" value="MFS_Efflux_Transporters"/>
</dbReference>
<keyword evidence="2" id="KW-1003">Cell membrane</keyword>
<keyword evidence="3 6" id="KW-0812">Transmembrane</keyword>
<feature type="transmembrane region" description="Helical" evidence="6">
    <location>
        <begin position="357"/>
        <end position="379"/>
    </location>
</feature>
<comment type="caution">
    <text evidence="8">The sequence shown here is derived from an EMBL/GenBank/DDBJ whole genome shotgun (WGS) entry which is preliminary data.</text>
</comment>
<dbReference type="PROSITE" id="PS51257">
    <property type="entry name" value="PROKAR_LIPOPROTEIN"/>
    <property type="match status" value="1"/>
</dbReference>
<dbReference type="RefSeq" id="WP_309046937.1">
    <property type="nucleotide sequence ID" value="NZ_JAVIGA010000005.1"/>
</dbReference>
<feature type="domain" description="Major facilitator superfamily (MFS) profile" evidence="7">
    <location>
        <begin position="10"/>
        <end position="383"/>
    </location>
</feature>
<feature type="transmembrane region" description="Helical" evidence="6">
    <location>
        <begin position="330"/>
        <end position="351"/>
    </location>
</feature>
<evidence type="ECO:0000256" key="2">
    <source>
        <dbReference type="ARBA" id="ARBA00022475"/>
    </source>
</evidence>
<feature type="transmembrane region" description="Helical" evidence="6">
    <location>
        <begin position="12"/>
        <end position="32"/>
    </location>
</feature>
<name>A0AAJ1Y9C0_SERFO</name>
<keyword evidence="5 6" id="KW-0472">Membrane</keyword>
<dbReference type="AlphaFoldDB" id="A0AAJ1Y9C0"/>
<feature type="transmembrane region" description="Helical" evidence="6">
    <location>
        <begin position="134"/>
        <end position="156"/>
    </location>
</feature>
<feature type="transmembrane region" description="Helical" evidence="6">
    <location>
        <begin position="294"/>
        <end position="318"/>
    </location>
</feature>
<dbReference type="InterPro" id="IPR011701">
    <property type="entry name" value="MFS"/>
</dbReference>
<gene>
    <name evidence="8" type="ORF">RDT67_06990</name>
</gene>